<dbReference type="AlphaFoldDB" id="A0AAJ0FJA5"/>
<accession>A0AAJ0FJA5</accession>
<organism evidence="1 2">
    <name type="scientific">Phialemonium atrogriseum</name>
    <dbReference type="NCBI Taxonomy" id="1093897"/>
    <lineage>
        <taxon>Eukaryota</taxon>
        <taxon>Fungi</taxon>
        <taxon>Dikarya</taxon>
        <taxon>Ascomycota</taxon>
        <taxon>Pezizomycotina</taxon>
        <taxon>Sordariomycetes</taxon>
        <taxon>Sordariomycetidae</taxon>
        <taxon>Cephalothecales</taxon>
        <taxon>Cephalothecaceae</taxon>
        <taxon>Phialemonium</taxon>
    </lineage>
</organism>
<dbReference type="Proteomes" id="UP001244011">
    <property type="component" value="Unassembled WGS sequence"/>
</dbReference>
<keyword evidence="2" id="KW-1185">Reference proteome</keyword>
<reference evidence="1" key="1">
    <citation type="submission" date="2023-06" db="EMBL/GenBank/DDBJ databases">
        <title>Genome-scale phylogeny and comparative genomics of the fungal order Sordariales.</title>
        <authorList>
            <consortium name="Lawrence Berkeley National Laboratory"/>
            <person name="Hensen N."/>
            <person name="Bonometti L."/>
            <person name="Westerberg I."/>
            <person name="Brannstrom I.O."/>
            <person name="Guillou S."/>
            <person name="Cros-Aarteil S."/>
            <person name="Calhoun S."/>
            <person name="Haridas S."/>
            <person name="Kuo A."/>
            <person name="Mondo S."/>
            <person name="Pangilinan J."/>
            <person name="Riley R."/>
            <person name="Labutti K."/>
            <person name="Andreopoulos B."/>
            <person name="Lipzen A."/>
            <person name="Chen C."/>
            <person name="Yanf M."/>
            <person name="Daum C."/>
            <person name="Ng V."/>
            <person name="Clum A."/>
            <person name="Steindorff A."/>
            <person name="Ohm R."/>
            <person name="Martin F."/>
            <person name="Silar P."/>
            <person name="Natvig D."/>
            <person name="Lalanne C."/>
            <person name="Gautier V."/>
            <person name="Ament-Velasquez S.L."/>
            <person name="Kruys A."/>
            <person name="Hutchinson M.I."/>
            <person name="Powell A.J."/>
            <person name="Barry K."/>
            <person name="Miller A.N."/>
            <person name="Grigoriev I.V."/>
            <person name="Debuchy R."/>
            <person name="Gladieux P."/>
            <person name="Thoren M.H."/>
            <person name="Johannesson H."/>
        </authorList>
    </citation>
    <scope>NUCLEOTIDE SEQUENCE</scope>
    <source>
        <strain evidence="1">8032-3</strain>
    </source>
</reference>
<sequence length="53" mass="6158">MKGVIRKHNLEALLCPFRLVHPVFLRKMTPDKVKRERAKAEEELVEYLIALGA</sequence>
<evidence type="ECO:0000313" key="1">
    <source>
        <dbReference type="EMBL" id="KAK1769707.1"/>
    </source>
</evidence>
<evidence type="ECO:0000313" key="2">
    <source>
        <dbReference type="Proteomes" id="UP001244011"/>
    </source>
</evidence>
<dbReference type="RefSeq" id="XP_060285920.1">
    <property type="nucleotide sequence ID" value="XM_060427319.1"/>
</dbReference>
<proteinExistence type="predicted"/>
<comment type="caution">
    <text evidence="1">The sequence shown here is derived from an EMBL/GenBank/DDBJ whole genome shotgun (WGS) entry which is preliminary data.</text>
</comment>
<protein>
    <submittedName>
        <fullName evidence="1">Uncharacterized protein</fullName>
    </submittedName>
</protein>
<name>A0AAJ0FJA5_9PEZI</name>
<dbReference type="GeneID" id="85310506"/>
<gene>
    <name evidence="1" type="ORF">QBC33DRAFT_531701</name>
</gene>
<dbReference type="EMBL" id="MU839002">
    <property type="protein sequence ID" value="KAK1769707.1"/>
    <property type="molecule type" value="Genomic_DNA"/>
</dbReference>